<accession>F4R525</accession>
<feature type="compositionally biased region" description="Polar residues" evidence="1">
    <location>
        <begin position="277"/>
        <end position="290"/>
    </location>
</feature>
<dbReference type="RefSeq" id="XP_007404359.1">
    <property type="nucleotide sequence ID" value="XM_007404297.1"/>
</dbReference>
<evidence type="ECO:0000259" key="3">
    <source>
        <dbReference type="Pfam" id="PF16761"/>
    </source>
</evidence>
<dbReference type="GO" id="GO:0033553">
    <property type="term" value="C:rDNA heterochromatin"/>
    <property type="evidence" value="ECO:0007669"/>
    <property type="project" value="TreeGrafter"/>
</dbReference>
<feature type="compositionally biased region" description="Polar residues" evidence="1">
    <location>
        <begin position="297"/>
        <end position="306"/>
    </location>
</feature>
<dbReference type="GeneID" id="18921495"/>
<dbReference type="PANTHER" id="PTHR38046:SF1">
    <property type="entry name" value="CRYPTIC LOCI REGULATOR 2"/>
    <property type="match status" value="1"/>
</dbReference>
<dbReference type="PANTHER" id="PTHR38046">
    <property type="entry name" value="CRYPTIC LOCI REGULATOR 2"/>
    <property type="match status" value="1"/>
</dbReference>
<dbReference type="Pfam" id="PF10383">
    <property type="entry name" value="Clr2"/>
    <property type="match status" value="1"/>
</dbReference>
<dbReference type="InterPro" id="IPR018839">
    <property type="entry name" value="Tscrpt-silencing_Clr2_C"/>
</dbReference>
<gene>
    <name evidence="4" type="ORF">MELLADRAFT_101837</name>
</gene>
<dbReference type="GO" id="GO:0030466">
    <property type="term" value="P:silent mating-type cassette heterochromatin formation"/>
    <property type="evidence" value="ECO:0007669"/>
    <property type="project" value="TreeGrafter"/>
</dbReference>
<dbReference type="EMBL" id="GL883091">
    <property type="protein sequence ID" value="EGG11984.1"/>
    <property type="molecule type" value="Genomic_DNA"/>
</dbReference>
<dbReference type="Pfam" id="PF16761">
    <property type="entry name" value="Clr2_transil"/>
    <property type="match status" value="1"/>
</dbReference>
<reference evidence="5" key="1">
    <citation type="journal article" date="2011" name="Proc. Natl. Acad. Sci. U.S.A.">
        <title>Obligate biotrophy features unraveled by the genomic analysis of rust fungi.</title>
        <authorList>
            <person name="Duplessis S."/>
            <person name="Cuomo C.A."/>
            <person name="Lin Y.-C."/>
            <person name="Aerts A."/>
            <person name="Tisserant E."/>
            <person name="Veneault-Fourrey C."/>
            <person name="Joly D.L."/>
            <person name="Hacquard S."/>
            <person name="Amselem J."/>
            <person name="Cantarel B.L."/>
            <person name="Chiu R."/>
            <person name="Coutinho P.M."/>
            <person name="Feau N."/>
            <person name="Field M."/>
            <person name="Frey P."/>
            <person name="Gelhaye E."/>
            <person name="Goldberg J."/>
            <person name="Grabherr M.G."/>
            <person name="Kodira C.D."/>
            <person name="Kohler A."/>
            <person name="Kuees U."/>
            <person name="Lindquist E.A."/>
            <person name="Lucas S.M."/>
            <person name="Mago R."/>
            <person name="Mauceli E."/>
            <person name="Morin E."/>
            <person name="Murat C."/>
            <person name="Pangilinan J.L."/>
            <person name="Park R."/>
            <person name="Pearson M."/>
            <person name="Quesneville H."/>
            <person name="Rouhier N."/>
            <person name="Sakthikumar S."/>
            <person name="Salamov A.A."/>
            <person name="Schmutz J."/>
            <person name="Selles B."/>
            <person name="Shapiro H."/>
            <person name="Tanguay P."/>
            <person name="Tuskan G.A."/>
            <person name="Henrissat B."/>
            <person name="Van de Peer Y."/>
            <person name="Rouze P."/>
            <person name="Ellis J.G."/>
            <person name="Dodds P.N."/>
            <person name="Schein J.E."/>
            <person name="Zhong S."/>
            <person name="Hamelin R.C."/>
            <person name="Grigoriev I.V."/>
            <person name="Szabo L.J."/>
            <person name="Martin F."/>
        </authorList>
    </citation>
    <scope>NUCLEOTIDE SEQUENCE [LARGE SCALE GENOMIC DNA]</scope>
    <source>
        <strain evidence="5">98AG31 / pathotype 3-4-7</strain>
    </source>
</reference>
<evidence type="ECO:0008006" key="6">
    <source>
        <dbReference type="Google" id="ProtNLM"/>
    </source>
</evidence>
<evidence type="ECO:0000313" key="5">
    <source>
        <dbReference type="Proteomes" id="UP000001072"/>
    </source>
</evidence>
<dbReference type="InterPro" id="IPR031915">
    <property type="entry name" value="Clr2_N"/>
</dbReference>
<organism evidence="5">
    <name type="scientific">Melampsora larici-populina (strain 98AG31 / pathotype 3-4-7)</name>
    <name type="common">Poplar leaf rust fungus</name>
    <dbReference type="NCBI Taxonomy" id="747676"/>
    <lineage>
        <taxon>Eukaryota</taxon>
        <taxon>Fungi</taxon>
        <taxon>Dikarya</taxon>
        <taxon>Basidiomycota</taxon>
        <taxon>Pucciniomycotina</taxon>
        <taxon>Pucciniomycetes</taxon>
        <taxon>Pucciniales</taxon>
        <taxon>Melampsoraceae</taxon>
        <taxon>Melampsora</taxon>
    </lineage>
</organism>
<feature type="region of interest" description="Disordered" evidence="1">
    <location>
        <begin position="277"/>
        <end position="317"/>
    </location>
</feature>
<evidence type="ECO:0000259" key="2">
    <source>
        <dbReference type="Pfam" id="PF10383"/>
    </source>
</evidence>
<dbReference type="Proteomes" id="UP000001072">
    <property type="component" value="Unassembled WGS sequence"/>
</dbReference>
<dbReference type="VEuPathDB" id="FungiDB:MELLADRAFT_101837"/>
<dbReference type="AlphaFoldDB" id="F4R525"/>
<dbReference type="KEGG" id="mlr:MELLADRAFT_101837"/>
<dbReference type="OrthoDB" id="10491823at2759"/>
<feature type="domain" description="Cryptic loci regulator 2 C-terminal" evidence="2">
    <location>
        <begin position="512"/>
        <end position="604"/>
    </location>
</feature>
<keyword evidence="5" id="KW-1185">Reference proteome</keyword>
<protein>
    <recommendedName>
        <fullName evidence="6">Cryptic loci regulator 2 N-terminal domain-containing protein</fullName>
    </recommendedName>
</protein>
<evidence type="ECO:0000256" key="1">
    <source>
        <dbReference type="SAM" id="MobiDB-lite"/>
    </source>
</evidence>
<proteinExistence type="predicted"/>
<dbReference type="InParanoid" id="F4R525"/>
<dbReference type="InterPro" id="IPR038986">
    <property type="entry name" value="Clr2"/>
</dbReference>
<dbReference type="GO" id="GO:0031934">
    <property type="term" value="C:mating-type region heterochromatin"/>
    <property type="evidence" value="ECO:0007669"/>
    <property type="project" value="TreeGrafter"/>
</dbReference>
<dbReference type="GO" id="GO:0070824">
    <property type="term" value="C:SHREC complex"/>
    <property type="evidence" value="ECO:0007669"/>
    <property type="project" value="InterPro"/>
</dbReference>
<feature type="domain" description="Cryptic loci regulator 2 N-terminal" evidence="3">
    <location>
        <begin position="74"/>
        <end position="145"/>
    </location>
</feature>
<evidence type="ECO:0000313" key="4">
    <source>
        <dbReference type="EMBL" id="EGG11984.1"/>
    </source>
</evidence>
<name>F4R525_MELLP</name>
<dbReference type="HOGENOM" id="CLU_376453_0_0_1"/>
<sequence length="737" mass="85558">MNKYFKIEESKPNSNEPNLIICLNSDAFQHHPPKGKRGTPSRRLYDDDECVKRWKDELGDRLANLLELPPGKRYSLKNFPKNYYLYKYANYGPSTMDKTVLYGDCPPKRFWSYRHFASSHEFLLHLYWLCTNSREAVGKCQCRKCTSRKQREVKLFITELEQSKQSERLKAARNQNDDDDEKPLKKVKIQEVDLFHSSPSSIVFEKKITQESKVIQILFSDNISQISQGSQINSEQFEIDIFQASNEIKVPFPSSSVLQASVQPIFLSIRSKRTQTSHKLLSSDPTNTQTSKERVQSSRSRITQASKGIKSTPHLSSQASLTAEPSSQYQFSIQPINQKLKDDKSYKSKTHLINHDVIPSSLPQYRYLELVWFKLKKPIEIPASIIKEEKSIKIKLWPSIVLSIGSKFNETPKPFHIRLLGIHKTNKSVFDHELLPWRSYNYEKLRNQLRCQIEINEEIEESLIYEDYQIAMTNLSYAIQISVHLHSMISLSENDENELIESQEYENYDNQIWFGAEVLSIGDFVILNETINQKQKQKFKSKSELKEDEKTCKVMLIGEIQKSNQYDQHSNQLYELTGHLFTTLISKKSNLNQIKSNSKTKKNDDENDEIALQPYFKDQINPSRLLRRNSTSGFEFDLITETGKESGMKVKRLSNVVVEPERIQNSSMSEVCGLRVEEEIKKSNYPSRLIIPSRISAISFAIQKAREDLYIFNFHDLFDKKRSSVDQIISKCTIKSV</sequence>